<dbReference type="EC" id="3.6.4.12" evidence="11"/>
<dbReference type="GO" id="GO:0005524">
    <property type="term" value="F:ATP binding"/>
    <property type="evidence" value="ECO:0007669"/>
    <property type="project" value="UniProtKB-KW"/>
</dbReference>
<dbReference type="InterPro" id="IPR041562">
    <property type="entry name" value="MCM_lid"/>
</dbReference>
<dbReference type="SUPFAM" id="SSF52540">
    <property type="entry name" value="P-loop containing nucleoside triphosphate hydrolases"/>
    <property type="match status" value="1"/>
</dbReference>
<dbReference type="GO" id="GO:0042555">
    <property type="term" value="C:MCM complex"/>
    <property type="evidence" value="ECO:0007669"/>
    <property type="project" value="InterPro"/>
</dbReference>
<dbReference type="Gene3D" id="3.40.50.300">
    <property type="entry name" value="P-loop containing nucleotide triphosphate hydrolases"/>
    <property type="match status" value="1"/>
</dbReference>
<dbReference type="InterPro" id="IPR027417">
    <property type="entry name" value="P-loop_NTPase"/>
</dbReference>
<dbReference type="EMBL" id="JANBUM010000063">
    <property type="protein sequence ID" value="KAJ2786406.1"/>
    <property type="molecule type" value="Genomic_DNA"/>
</dbReference>
<dbReference type="GO" id="GO:0006279">
    <property type="term" value="P:premeiotic DNA replication"/>
    <property type="evidence" value="ECO:0007669"/>
    <property type="project" value="UniProtKB-ARBA"/>
</dbReference>
<dbReference type="GO" id="GO:0000727">
    <property type="term" value="P:double-strand break repair via break-induced replication"/>
    <property type="evidence" value="ECO:0007669"/>
    <property type="project" value="TreeGrafter"/>
</dbReference>
<dbReference type="GO" id="GO:0006270">
    <property type="term" value="P:DNA replication initiation"/>
    <property type="evidence" value="ECO:0007669"/>
    <property type="project" value="InterPro"/>
</dbReference>
<dbReference type="SMART" id="SM00382">
    <property type="entry name" value="AAA"/>
    <property type="match status" value="1"/>
</dbReference>
<keyword evidence="15" id="KW-1185">Reference proteome</keyword>
<dbReference type="PANTHER" id="PTHR11630:SF26">
    <property type="entry name" value="DNA REPLICATION LICENSING FACTOR MCM7"/>
    <property type="match status" value="1"/>
</dbReference>
<evidence type="ECO:0000256" key="12">
    <source>
        <dbReference type="SAM" id="MobiDB-lite"/>
    </source>
</evidence>
<evidence type="ECO:0000256" key="8">
    <source>
        <dbReference type="ARBA" id="ARBA00023242"/>
    </source>
</evidence>
<feature type="region of interest" description="Disordered" evidence="12">
    <location>
        <begin position="620"/>
        <end position="639"/>
    </location>
</feature>
<keyword evidence="8 11" id="KW-0539">Nucleus</keyword>
<dbReference type="SUPFAM" id="SSF50249">
    <property type="entry name" value="Nucleic acid-binding proteins"/>
    <property type="match status" value="1"/>
</dbReference>
<evidence type="ECO:0000256" key="11">
    <source>
        <dbReference type="RuleBase" id="RU365012"/>
    </source>
</evidence>
<dbReference type="InterPro" id="IPR001208">
    <property type="entry name" value="MCM_dom"/>
</dbReference>
<dbReference type="PRINTS" id="PR01663">
    <property type="entry name" value="MCMPROTEIN7"/>
</dbReference>
<dbReference type="InterPro" id="IPR033762">
    <property type="entry name" value="MCM_OB"/>
</dbReference>
<feature type="compositionally biased region" description="Low complexity" evidence="12">
    <location>
        <begin position="683"/>
        <end position="699"/>
    </location>
</feature>
<comment type="similarity">
    <text evidence="10">Belongs to the MCM family.</text>
</comment>
<evidence type="ECO:0000256" key="2">
    <source>
        <dbReference type="ARBA" id="ARBA00022705"/>
    </source>
</evidence>
<dbReference type="Proteomes" id="UP001140172">
    <property type="component" value="Unassembled WGS sequence"/>
</dbReference>
<feature type="domain" description="MCM C-terminal AAA(+) ATPase" evidence="13">
    <location>
        <begin position="409"/>
        <end position="615"/>
    </location>
</feature>
<dbReference type="GO" id="GO:0017116">
    <property type="term" value="F:single-stranded DNA helicase activity"/>
    <property type="evidence" value="ECO:0007669"/>
    <property type="project" value="TreeGrafter"/>
</dbReference>
<dbReference type="OrthoDB" id="3207464at2759"/>
<evidence type="ECO:0000256" key="6">
    <source>
        <dbReference type="ARBA" id="ARBA00022840"/>
    </source>
</evidence>
<proteinExistence type="inferred from homology"/>
<evidence type="ECO:0000256" key="9">
    <source>
        <dbReference type="ARBA" id="ARBA00023306"/>
    </source>
</evidence>
<dbReference type="Gene3D" id="2.40.50.140">
    <property type="entry name" value="Nucleic acid-binding proteins"/>
    <property type="match status" value="1"/>
</dbReference>
<evidence type="ECO:0000313" key="14">
    <source>
        <dbReference type="EMBL" id="KAJ2786406.1"/>
    </source>
</evidence>
<name>A0A9W8LMU6_9FUNG</name>
<keyword evidence="5 11" id="KW-0347">Helicase</keyword>
<dbReference type="PROSITE" id="PS00847">
    <property type="entry name" value="MCM_1"/>
    <property type="match status" value="1"/>
</dbReference>
<comment type="catalytic activity">
    <reaction evidence="11">
        <text>ATP + H2O = ADP + phosphate + H(+)</text>
        <dbReference type="Rhea" id="RHEA:13065"/>
        <dbReference type="ChEBI" id="CHEBI:15377"/>
        <dbReference type="ChEBI" id="CHEBI:15378"/>
        <dbReference type="ChEBI" id="CHEBI:30616"/>
        <dbReference type="ChEBI" id="CHEBI:43474"/>
        <dbReference type="ChEBI" id="CHEBI:456216"/>
        <dbReference type="EC" id="3.6.4.12"/>
    </reaction>
</comment>
<organism evidence="14 15">
    <name type="scientific">Coemansia interrupta</name>
    <dbReference type="NCBI Taxonomy" id="1126814"/>
    <lineage>
        <taxon>Eukaryota</taxon>
        <taxon>Fungi</taxon>
        <taxon>Fungi incertae sedis</taxon>
        <taxon>Zoopagomycota</taxon>
        <taxon>Kickxellomycotina</taxon>
        <taxon>Kickxellomycetes</taxon>
        <taxon>Kickxellales</taxon>
        <taxon>Kickxellaceae</taxon>
        <taxon>Coemansia</taxon>
    </lineage>
</organism>
<dbReference type="SMART" id="SM00350">
    <property type="entry name" value="MCM"/>
    <property type="match status" value="1"/>
</dbReference>
<feature type="region of interest" description="Disordered" evidence="12">
    <location>
        <begin position="34"/>
        <end position="58"/>
    </location>
</feature>
<evidence type="ECO:0000256" key="3">
    <source>
        <dbReference type="ARBA" id="ARBA00022741"/>
    </source>
</evidence>
<evidence type="ECO:0000256" key="1">
    <source>
        <dbReference type="ARBA" id="ARBA00004123"/>
    </source>
</evidence>
<keyword evidence="2 11" id="KW-0235">DNA replication</keyword>
<accession>A0A9W8LMU6</accession>
<dbReference type="FunFam" id="3.40.50.300:FF:000826">
    <property type="entry name" value="Replicative DNA helicase Mcm"/>
    <property type="match status" value="1"/>
</dbReference>
<dbReference type="Pfam" id="PF00493">
    <property type="entry name" value="MCM"/>
    <property type="match status" value="1"/>
</dbReference>
<dbReference type="GO" id="GO:0043596">
    <property type="term" value="C:nuclear replication fork"/>
    <property type="evidence" value="ECO:0007669"/>
    <property type="project" value="UniProtKB-ARBA"/>
</dbReference>
<keyword evidence="7 10" id="KW-0238">DNA-binding</keyword>
<dbReference type="InterPro" id="IPR008050">
    <property type="entry name" value="MCM7"/>
</dbReference>
<dbReference type="Pfam" id="PF17207">
    <property type="entry name" value="MCM_OB"/>
    <property type="match status" value="1"/>
</dbReference>
<evidence type="ECO:0000256" key="7">
    <source>
        <dbReference type="ARBA" id="ARBA00023125"/>
    </source>
</evidence>
<comment type="subcellular location">
    <subcellularLocation>
        <location evidence="1 11">Nucleus</location>
    </subcellularLocation>
</comment>
<keyword evidence="6 10" id="KW-0067">ATP-binding</keyword>
<evidence type="ECO:0000313" key="15">
    <source>
        <dbReference type="Proteomes" id="UP001140172"/>
    </source>
</evidence>
<keyword evidence="4 11" id="KW-0378">Hydrolase</keyword>
<evidence type="ECO:0000259" key="13">
    <source>
        <dbReference type="PROSITE" id="PS50051"/>
    </source>
</evidence>
<dbReference type="PROSITE" id="PS50051">
    <property type="entry name" value="MCM_2"/>
    <property type="match status" value="1"/>
</dbReference>
<gene>
    <name evidence="14" type="primary">mcm7</name>
    <name evidence="11" type="synonym">MCM7</name>
    <name evidence="14" type="ORF">GGI15_001539</name>
</gene>
<dbReference type="Gene3D" id="2.20.28.10">
    <property type="match status" value="1"/>
</dbReference>
<dbReference type="GO" id="GO:0031261">
    <property type="term" value="C:DNA replication preinitiation complex"/>
    <property type="evidence" value="ECO:0007669"/>
    <property type="project" value="UniProtKB-ARBA"/>
</dbReference>
<reference evidence="14" key="1">
    <citation type="submission" date="2022-07" db="EMBL/GenBank/DDBJ databases">
        <title>Phylogenomic reconstructions and comparative analyses of Kickxellomycotina fungi.</title>
        <authorList>
            <person name="Reynolds N.K."/>
            <person name="Stajich J.E."/>
            <person name="Barry K."/>
            <person name="Grigoriev I.V."/>
            <person name="Crous P."/>
            <person name="Smith M.E."/>
        </authorList>
    </citation>
    <scope>NUCLEOTIDE SEQUENCE</scope>
    <source>
        <strain evidence="14">BCRC 34489</strain>
    </source>
</reference>
<comment type="function">
    <text evidence="11">Acts as component of the MCM2-7 complex (MCM complex) which is the replicative helicase essential for 'once per cell cycle' DNA replication initiation and elongation in eukaryotic cells. The active ATPase sites in the MCM2-7 ring are formed through the interaction surfaces of two neighboring subunits such that a critical structure of a conserved arginine finger motif is provided in trans relative to the ATP-binding site of the Walker A box of the adjacent subunit. The six ATPase active sites, however, are likely to contribute differentially to the complex helicase activity.</text>
</comment>
<comment type="caution">
    <text evidence="14">The sequence shown here is derived from an EMBL/GenBank/DDBJ whole genome shotgun (WGS) entry which is preliminary data.</text>
</comment>
<evidence type="ECO:0000256" key="5">
    <source>
        <dbReference type="ARBA" id="ARBA00022806"/>
    </source>
</evidence>
<dbReference type="GO" id="GO:0006271">
    <property type="term" value="P:DNA strand elongation involved in DNA replication"/>
    <property type="evidence" value="ECO:0007669"/>
    <property type="project" value="TreeGrafter"/>
</dbReference>
<feature type="compositionally biased region" description="Acidic residues" evidence="12">
    <location>
        <begin position="42"/>
        <end position="58"/>
    </location>
</feature>
<dbReference type="GO" id="GO:0005656">
    <property type="term" value="C:nuclear pre-replicative complex"/>
    <property type="evidence" value="ECO:0007669"/>
    <property type="project" value="UniProtKB-ARBA"/>
</dbReference>
<dbReference type="AlphaFoldDB" id="A0A9W8LMU6"/>
<dbReference type="InterPro" id="IPR012340">
    <property type="entry name" value="NA-bd_OB-fold"/>
</dbReference>
<dbReference type="PANTHER" id="PTHR11630">
    <property type="entry name" value="DNA REPLICATION LICENSING FACTOR MCM FAMILY MEMBER"/>
    <property type="match status" value="1"/>
</dbReference>
<evidence type="ECO:0000256" key="10">
    <source>
        <dbReference type="RuleBase" id="RU004070"/>
    </source>
</evidence>
<dbReference type="GO" id="GO:0003697">
    <property type="term" value="F:single-stranded DNA binding"/>
    <property type="evidence" value="ECO:0007669"/>
    <property type="project" value="TreeGrafter"/>
</dbReference>
<sequence length="840" mass="90114">MSALSAIRSVIDYESEVGKIAQFLDKFEQAPGKKQLAGEAMDTGDDSDVDVDADEADADADMGEPRRRYVELLQRVADRTADSVAVRLDDVRAFEMQASGGHVPFTFAASLAYRIEHNAKCYVELFSRAIDAALPEPAQSAMHDAAADVLDVLFQARRDRDRRDAEAAAAAAAAAGPGSTEGAAAAAAAAAAAGAESFPSFPAELTRRYTVHFVPRGDARVQAVREVGARQIGQLVTVRGIVTRVSEVRPSMVVAAYLCDACGSEVFQQVKARQFTPLAQCASAQCAANGRRGKLHRQTRGSRFVRFQEVRLQEMADQVPMGDIPRTLTVHCYEAAVRRLSPGDVAHVAGVFLPQPYTGLRALRAGLLADTLVEAHHVQPLKRRYEQLARTASAAQYMQLAALQRGGDAYARVARAVAPEIFGHDDVKKALLLLMVGAATRRTRDGMAIRGDINVCLMGDPGVAKSQLLRFVAKAAPRGVYTTGRGSSGVGLTAAVLRDAATGEMVLEGGALVLADNGICAIDEFDKMDEADRTAIHEVMEQQTISIAKAGITTTLNARCSVLAAANPARSRYNPRLTPEENINLPAALLSRFDVLFLMLDRPSRDADLQLARHVAHVHAHGAHPAPPGEAAGDGDGDGDGFDIDVPLLRQFVAAARARNPALPRAVADYVVGAYVQLRQQHHQQQQQPHAQQQQQQQPGHARSAVAATTPRTLLAILRLAHAHARVRAADAVAVEDVDEALRLMDAAHVTLDAHRPAADAERAARADPVSAVFAIMTRQLGAAAGAVPQLAYADVLARVRDAGFSEADLARCLEQYENFNVLQVNLTRTRITFVNTGRE</sequence>
<dbReference type="FunFam" id="2.20.28.10:FF:000004">
    <property type="entry name" value="DNA replication licensing factor MCM7"/>
    <property type="match status" value="1"/>
</dbReference>
<keyword evidence="3 10" id="KW-0547">Nucleotide-binding</keyword>
<protein>
    <recommendedName>
        <fullName evidence="11">DNA replication licensing factor MCM7</fullName>
        <ecNumber evidence="11">3.6.4.12</ecNumber>
    </recommendedName>
</protein>
<evidence type="ECO:0000256" key="4">
    <source>
        <dbReference type="ARBA" id="ARBA00022801"/>
    </source>
</evidence>
<feature type="region of interest" description="Disordered" evidence="12">
    <location>
        <begin position="681"/>
        <end position="706"/>
    </location>
</feature>
<dbReference type="GO" id="GO:0016787">
    <property type="term" value="F:hydrolase activity"/>
    <property type="evidence" value="ECO:0007669"/>
    <property type="project" value="UniProtKB-KW"/>
</dbReference>
<dbReference type="InterPro" id="IPR031327">
    <property type="entry name" value="MCM"/>
</dbReference>
<keyword evidence="9 11" id="KW-0131">Cell cycle</keyword>
<dbReference type="Pfam" id="PF17855">
    <property type="entry name" value="MCM_lid"/>
    <property type="match status" value="1"/>
</dbReference>
<dbReference type="PRINTS" id="PR01657">
    <property type="entry name" value="MCMFAMILY"/>
</dbReference>
<dbReference type="InterPro" id="IPR018525">
    <property type="entry name" value="MCM_CS"/>
</dbReference>
<dbReference type="InterPro" id="IPR003593">
    <property type="entry name" value="AAA+_ATPase"/>
</dbReference>